<dbReference type="AlphaFoldDB" id="A0AAD8JWQ9"/>
<gene>
    <name evidence="1" type="ORF">QVD17_37830</name>
</gene>
<dbReference type="EMBL" id="JAUHHV010000010">
    <property type="protein sequence ID" value="KAK1411283.1"/>
    <property type="molecule type" value="Genomic_DNA"/>
</dbReference>
<dbReference type="PANTHER" id="PTHR35752">
    <property type="entry name" value="G-PROTEIN COUPLED RECEPTOR"/>
    <property type="match status" value="1"/>
</dbReference>
<evidence type="ECO:0000313" key="1">
    <source>
        <dbReference type="EMBL" id="KAK1411283.1"/>
    </source>
</evidence>
<name>A0AAD8JWQ9_TARER</name>
<dbReference type="PANTHER" id="PTHR35752:SF1">
    <property type="entry name" value="G-PROTEIN COUPLED RECEPTOR"/>
    <property type="match status" value="1"/>
</dbReference>
<keyword evidence="2" id="KW-1185">Reference proteome</keyword>
<organism evidence="1 2">
    <name type="scientific">Tagetes erecta</name>
    <name type="common">African marigold</name>
    <dbReference type="NCBI Taxonomy" id="13708"/>
    <lineage>
        <taxon>Eukaryota</taxon>
        <taxon>Viridiplantae</taxon>
        <taxon>Streptophyta</taxon>
        <taxon>Embryophyta</taxon>
        <taxon>Tracheophyta</taxon>
        <taxon>Spermatophyta</taxon>
        <taxon>Magnoliopsida</taxon>
        <taxon>eudicotyledons</taxon>
        <taxon>Gunneridae</taxon>
        <taxon>Pentapetalae</taxon>
        <taxon>asterids</taxon>
        <taxon>campanulids</taxon>
        <taxon>Asterales</taxon>
        <taxon>Asteraceae</taxon>
        <taxon>Asteroideae</taxon>
        <taxon>Heliantheae alliance</taxon>
        <taxon>Tageteae</taxon>
        <taxon>Tagetes</taxon>
    </lineage>
</organism>
<dbReference type="Proteomes" id="UP001229421">
    <property type="component" value="Unassembled WGS sequence"/>
</dbReference>
<comment type="caution">
    <text evidence="1">The sequence shown here is derived from an EMBL/GenBank/DDBJ whole genome shotgun (WGS) entry which is preliminary data.</text>
</comment>
<sequence length="134" mass="14698">MVPKELRAQRTTLYSLVLGKFGCVCNVTSESNCRVIVELAIPCSKPGPRVNNGMTQYGYDKAYKEYSFDTDQRRVSLYMTVVSSLSKLVQKPTVTVFPETGLEVTLSGSAATGSAPTTSLNIDWRCTKLSIAIF</sequence>
<proteinExistence type="predicted"/>
<reference evidence="1" key="1">
    <citation type="journal article" date="2023" name="bioRxiv">
        <title>Improved chromosome-level genome assembly for marigold (Tagetes erecta).</title>
        <authorList>
            <person name="Jiang F."/>
            <person name="Yuan L."/>
            <person name="Wang S."/>
            <person name="Wang H."/>
            <person name="Xu D."/>
            <person name="Wang A."/>
            <person name="Fan W."/>
        </authorList>
    </citation>
    <scope>NUCLEOTIDE SEQUENCE</scope>
    <source>
        <strain evidence="1">WSJ</strain>
        <tissue evidence="1">Leaf</tissue>
    </source>
</reference>
<evidence type="ECO:0000313" key="2">
    <source>
        <dbReference type="Proteomes" id="UP001229421"/>
    </source>
</evidence>
<accession>A0AAD8JWQ9</accession>
<protein>
    <submittedName>
        <fullName evidence="1">Uncharacterized protein</fullName>
    </submittedName>
</protein>